<accession>A0ABW2L6Y9</accession>
<name>A0ABW2L6Y9_9BACT</name>
<proteinExistence type="inferred from homology"/>
<dbReference type="RefSeq" id="WP_379713057.1">
    <property type="nucleotide sequence ID" value="NZ_JBHTBS010000006.1"/>
</dbReference>
<keyword evidence="4 5" id="KW-0012">Acyltransferase</keyword>
<dbReference type="Pfam" id="PF00132">
    <property type="entry name" value="Hexapep"/>
    <property type="match status" value="1"/>
</dbReference>
<gene>
    <name evidence="5" type="ORF">ACFQY0_13015</name>
</gene>
<dbReference type="InterPro" id="IPR051159">
    <property type="entry name" value="Hexapeptide_acetyltransf"/>
</dbReference>
<reference evidence="6" key="1">
    <citation type="journal article" date="2019" name="Int. J. Syst. Evol. Microbiol.">
        <title>The Global Catalogue of Microorganisms (GCM) 10K type strain sequencing project: providing services to taxonomists for standard genome sequencing and annotation.</title>
        <authorList>
            <consortium name="The Broad Institute Genomics Platform"/>
            <consortium name="The Broad Institute Genome Sequencing Center for Infectious Disease"/>
            <person name="Wu L."/>
            <person name="Ma J."/>
        </authorList>
    </citation>
    <scope>NUCLEOTIDE SEQUENCE [LARGE SCALE GENOMIC DNA]</scope>
    <source>
        <strain evidence="6">CGMCC 4.1467</strain>
    </source>
</reference>
<sequence>MNLRPMAGALIGYLYHRVVGRIPSRWMRECYLKRCLGAFGEGSAVQLDCRFLNARKVHLGKRNVINFGCLLDGRKFEIRTGDDVSIGPDAGILTLGHDPQSPDFEDRGGAVVIGDRAWIGYRAMVLPGVTIGEGAVVGAGAVVTRDVEAYSIVAGNPAKKIGERERNLTYELSFRPWLG</sequence>
<evidence type="ECO:0000313" key="6">
    <source>
        <dbReference type="Proteomes" id="UP001596472"/>
    </source>
</evidence>
<dbReference type="InterPro" id="IPR001451">
    <property type="entry name" value="Hexapep"/>
</dbReference>
<keyword evidence="3" id="KW-0677">Repeat</keyword>
<comment type="similarity">
    <text evidence="1">Belongs to the transferase hexapeptide repeat family.</text>
</comment>
<dbReference type="Gene3D" id="2.160.10.10">
    <property type="entry name" value="Hexapeptide repeat proteins"/>
    <property type="match status" value="1"/>
</dbReference>
<dbReference type="CDD" id="cd04647">
    <property type="entry name" value="LbH_MAT_like"/>
    <property type="match status" value="1"/>
</dbReference>
<dbReference type="InterPro" id="IPR018357">
    <property type="entry name" value="Hexapep_transf_CS"/>
</dbReference>
<evidence type="ECO:0000256" key="2">
    <source>
        <dbReference type="ARBA" id="ARBA00022679"/>
    </source>
</evidence>
<evidence type="ECO:0000256" key="4">
    <source>
        <dbReference type="ARBA" id="ARBA00023315"/>
    </source>
</evidence>
<dbReference type="PANTHER" id="PTHR23416">
    <property type="entry name" value="SIALIC ACID SYNTHASE-RELATED"/>
    <property type="match status" value="1"/>
</dbReference>
<dbReference type="PANTHER" id="PTHR23416:SF23">
    <property type="entry name" value="ACETYLTRANSFERASE C18B11.09C-RELATED"/>
    <property type="match status" value="1"/>
</dbReference>
<keyword evidence="2" id="KW-0808">Transferase</keyword>
<dbReference type="GO" id="GO:0016746">
    <property type="term" value="F:acyltransferase activity"/>
    <property type="evidence" value="ECO:0007669"/>
    <property type="project" value="UniProtKB-KW"/>
</dbReference>
<evidence type="ECO:0000256" key="3">
    <source>
        <dbReference type="ARBA" id="ARBA00022737"/>
    </source>
</evidence>
<organism evidence="5 6">
    <name type="scientific">Haloferula chungangensis</name>
    <dbReference type="NCBI Taxonomy" id="1048331"/>
    <lineage>
        <taxon>Bacteria</taxon>
        <taxon>Pseudomonadati</taxon>
        <taxon>Verrucomicrobiota</taxon>
        <taxon>Verrucomicrobiia</taxon>
        <taxon>Verrucomicrobiales</taxon>
        <taxon>Verrucomicrobiaceae</taxon>
        <taxon>Haloferula</taxon>
    </lineage>
</organism>
<dbReference type="InterPro" id="IPR011004">
    <property type="entry name" value="Trimer_LpxA-like_sf"/>
</dbReference>
<keyword evidence="6" id="KW-1185">Reference proteome</keyword>
<dbReference type="PROSITE" id="PS00101">
    <property type="entry name" value="HEXAPEP_TRANSFERASES"/>
    <property type="match status" value="1"/>
</dbReference>
<evidence type="ECO:0000313" key="5">
    <source>
        <dbReference type="EMBL" id="MFC7338107.1"/>
    </source>
</evidence>
<evidence type="ECO:0000256" key="1">
    <source>
        <dbReference type="ARBA" id="ARBA00007274"/>
    </source>
</evidence>
<protein>
    <submittedName>
        <fullName evidence="5">Acyltransferase</fullName>
    </submittedName>
</protein>
<dbReference type="EMBL" id="JBHTBS010000006">
    <property type="protein sequence ID" value="MFC7338107.1"/>
    <property type="molecule type" value="Genomic_DNA"/>
</dbReference>
<dbReference type="SUPFAM" id="SSF51161">
    <property type="entry name" value="Trimeric LpxA-like enzymes"/>
    <property type="match status" value="1"/>
</dbReference>
<dbReference type="Proteomes" id="UP001596472">
    <property type="component" value="Unassembled WGS sequence"/>
</dbReference>
<comment type="caution">
    <text evidence="5">The sequence shown here is derived from an EMBL/GenBank/DDBJ whole genome shotgun (WGS) entry which is preliminary data.</text>
</comment>